<feature type="domain" description="PBP" evidence="2">
    <location>
        <begin position="28"/>
        <end position="135"/>
    </location>
</feature>
<dbReference type="Gene3D" id="3.40.190.10">
    <property type="entry name" value="Periplasmic binding protein-like II"/>
    <property type="match status" value="1"/>
</dbReference>
<reference evidence="3" key="1">
    <citation type="journal article" date="2015" name="PeerJ">
        <title>First genomic representation of candidate bacterial phylum KSB3 points to enhanced environmental sensing as a trigger of wastewater bulking.</title>
        <authorList>
            <person name="Sekiguchi Y."/>
            <person name="Ohashi A."/>
            <person name="Parks D.H."/>
            <person name="Yamauchi T."/>
            <person name="Tyson G.W."/>
            <person name="Hugenholtz P."/>
        </authorList>
    </citation>
    <scope>NUCLEOTIDE SEQUENCE [LARGE SCALE GENOMIC DNA]</scope>
</reference>
<feature type="chain" id="PRO_5001755154" description="PBP domain-containing protein" evidence="1">
    <location>
        <begin position="26"/>
        <end position="146"/>
    </location>
</feature>
<dbReference type="HOGENOM" id="CLU_124904_1_1_0"/>
<dbReference type="InterPro" id="IPR024370">
    <property type="entry name" value="PBP_domain"/>
</dbReference>
<protein>
    <recommendedName>
        <fullName evidence="2">PBP domain-containing protein</fullName>
    </recommendedName>
</protein>
<sequence length="146" mass="16695">MNRLLCRCSVLLFVWLLLLHPQTFAAENQVAIVANPEVKDTLDKEEIKQIFLGKKTQWKDNSGITFVLFDNDELLTVFLKTYIGKSPEQFKNFWKKQVFTGKGKMPKAIGTPTELIKFLAETRGAIGFMRSEDVDETQVNILSLQP</sequence>
<dbReference type="Pfam" id="PF12849">
    <property type="entry name" value="PBP_like_2"/>
    <property type="match status" value="1"/>
</dbReference>
<proteinExistence type="predicted"/>
<dbReference type="EMBL" id="DF820457">
    <property type="protein sequence ID" value="GAK51223.1"/>
    <property type="molecule type" value="Genomic_DNA"/>
</dbReference>
<evidence type="ECO:0000256" key="1">
    <source>
        <dbReference type="SAM" id="SignalP"/>
    </source>
</evidence>
<evidence type="ECO:0000259" key="2">
    <source>
        <dbReference type="Pfam" id="PF12849"/>
    </source>
</evidence>
<dbReference type="AlphaFoldDB" id="A0A081BLF7"/>
<dbReference type="SUPFAM" id="SSF53850">
    <property type="entry name" value="Periplasmic binding protein-like II"/>
    <property type="match status" value="1"/>
</dbReference>
<accession>A0A081BLF7</accession>
<dbReference type="Proteomes" id="UP000030700">
    <property type="component" value="Unassembled WGS sequence"/>
</dbReference>
<gene>
    <name evidence="3" type="ORF">U14_02466</name>
</gene>
<dbReference type="STRING" id="1499966.U14_02466"/>
<keyword evidence="4" id="KW-1185">Reference proteome</keyword>
<name>A0A081BLF7_9BACT</name>
<evidence type="ECO:0000313" key="3">
    <source>
        <dbReference type="EMBL" id="GAK51223.1"/>
    </source>
</evidence>
<organism evidence="3">
    <name type="scientific">Candidatus Moduliflexus flocculans</name>
    <dbReference type="NCBI Taxonomy" id="1499966"/>
    <lineage>
        <taxon>Bacteria</taxon>
        <taxon>Candidatus Moduliflexota</taxon>
        <taxon>Candidatus Moduliflexia</taxon>
        <taxon>Candidatus Moduliflexales</taxon>
        <taxon>Candidatus Moduliflexaceae</taxon>
    </lineage>
</organism>
<evidence type="ECO:0000313" key="4">
    <source>
        <dbReference type="Proteomes" id="UP000030700"/>
    </source>
</evidence>
<keyword evidence="1" id="KW-0732">Signal</keyword>
<feature type="signal peptide" evidence="1">
    <location>
        <begin position="1"/>
        <end position="25"/>
    </location>
</feature>